<feature type="transmembrane region" description="Helical" evidence="7">
    <location>
        <begin position="116"/>
        <end position="135"/>
    </location>
</feature>
<dbReference type="STRING" id="1514105.AOC36_08565"/>
<dbReference type="InterPro" id="IPR050448">
    <property type="entry name" value="OpgB/LTA_synthase_biosynth"/>
</dbReference>
<organism evidence="9 10">
    <name type="scientific">Erysipelothrix larvae</name>
    <dbReference type="NCBI Taxonomy" id="1514105"/>
    <lineage>
        <taxon>Bacteria</taxon>
        <taxon>Bacillati</taxon>
        <taxon>Bacillota</taxon>
        <taxon>Erysipelotrichia</taxon>
        <taxon>Erysipelotrichales</taxon>
        <taxon>Erysipelotrichaceae</taxon>
        <taxon>Erysipelothrix</taxon>
    </lineage>
</organism>
<dbReference type="AlphaFoldDB" id="A0A109UHC7"/>
<dbReference type="Proteomes" id="UP000063781">
    <property type="component" value="Chromosome"/>
</dbReference>
<dbReference type="InterPro" id="IPR000917">
    <property type="entry name" value="Sulfatase_N"/>
</dbReference>
<evidence type="ECO:0000256" key="7">
    <source>
        <dbReference type="SAM" id="Phobius"/>
    </source>
</evidence>
<dbReference type="EMBL" id="CP013213">
    <property type="protein sequence ID" value="AMC94037.1"/>
    <property type="molecule type" value="Genomic_DNA"/>
</dbReference>
<evidence type="ECO:0000256" key="5">
    <source>
        <dbReference type="ARBA" id="ARBA00022989"/>
    </source>
</evidence>
<protein>
    <recommendedName>
        <fullName evidence="8">Sulfatase N-terminal domain-containing protein</fullName>
    </recommendedName>
</protein>
<name>A0A109UHC7_9FIRM</name>
<dbReference type="Pfam" id="PF00884">
    <property type="entry name" value="Sulfatase"/>
    <property type="match status" value="1"/>
</dbReference>
<keyword evidence="6 7" id="KW-0472">Membrane</keyword>
<dbReference type="PANTHER" id="PTHR47371">
    <property type="entry name" value="LIPOTEICHOIC ACID SYNTHASE"/>
    <property type="match status" value="1"/>
</dbReference>
<keyword evidence="5 7" id="KW-1133">Transmembrane helix</keyword>
<feature type="transmembrane region" description="Helical" evidence="7">
    <location>
        <begin position="66"/>
        <end position="88"/>
    </location>
</feature>
<dbReference type="Gene3D" id="3.40.720.10">
    <property type="entry name" value="Alkaline Phosphatase, subunit A"/>
    <property type="match status" value="1"/>
</dbReference>
<evidence type="ECO:0000256" key="2">
    <source>
        <dbReference type="ARBA" id="ARBA00004936"/>
    </source>
</evidence>
<reference evidence="9 10" key="1">
    <citation type="submission" date="2015-10" db="EMBL/GenBank/DDBJ databases">
        <title>Erysipelothrix larvae sp. LV19 isolated from the larval gut of the rhinoceros beetle, Trypoxylus dichotomus.</title>
        <authorList>
            <person name="Lim S."/>
            <person name="Kim B.-C."/>
        </authorList>
    </citation>
    <scope>NUCLEOTIDE SEQUENCE [LARGE SCALE GENOMIC DNA]</scope>
    <source>
        <strain evidence="9 10">LV19</strain>
    </source>
</reference>
<keyword evidence="4 7" id="KW-0812">Transmembrane</keyword>
<keyword evidence="10" id="KW-1185">Reference proteome</keyword>
<evidence type="ECO:0000259" key="8">
    <source>
        <dbReference type="Pfam" id="PF00884"/>
    </source>
</evidence>
<keyword evidence="3" id="KW-1003">Cell membrane</keyword>
<sequence>MMIKVGVYNVKRFVKWANIVFWVGLVGLFVLPLYLIDSSGEMDFEQILYVMVSKGDGANYTMFFDYLWFGLPYFIGFGLLFWVGYTLTKKQPKLSFERFGKKIEKVVTFKPTLKKAVLSALAAVLALGSFANYKLNIWGYVSERLNPGSLYETYYVDPNDVSIQFPQEKQNLIYIVLESMNTNFTSIEIDDEIVNLIPNLETLANDNINFSSSYGFGGHVHARGLTWTAASLVGQTSGVPLQIPITSEPTSFGMNGEYLPGLTTLGEILQGNGYSNYFFMGSNADFAGRRQYFETHGNYEIYDLSYMKEIGYIPEDYNVFWGMEDSKMFDYAKDRILEIASNDEPFNITMLTVDSHFMDGYTDASCKTEYSVDYANAFACSDSMVREFVTWIQNQDFYKDTTVILVGDHNSMNNDFMQRTTSDQYAIYNAFLNVNREVDETRIKNRDYTVMDLFPTTLSALGATIEGDVLGLGVNLFSKEETLLERLGTDLLDEELAKKSYYYENHFFKEREPARTGTH</sequence>
<feature type="domain" description="Sulfatase N-terminal" evidence="8">
    <location>
        <begin position="170"/>
        <end position="462"/>
    </location>
</feature>
<evidence type="ECO:0000256" key="4">
    <source>
        <dbReference type="ARBA" id="ARBA00022692"/>
    </source>
</evidence>
<evidence type="ECO:0000313" key="10">
    <source>
        <dbReference type="Proteomes" id="UP000063781"/>
    </source>
</evidence>
<evidence type="ECO:0000256" key="3">
    <source>
        <dbReference type="ARBA" id="ARBA00022475"/>
    </source>
</evidence>
<feature type="transmembrane region" description="Helical" evidence="7">
    <location>
        <begin position="16"/>
        <end position="36"/>
    </location>
</feature>
<dbReference type="PANTHER" id="PTHR47371:SF3">
    <property type="entry name" value="PHOSPHOGLYCEROL TRANSFERASE I"/>
    <property type="match status" value="1"/>
</dbReference>
<dbReference type="InterPro" id="IPR017850">
    <property type="entry name" value="Alkaline_phosphatase_core_sf"/>
</dbReference>
<evidence type="ECO:0000313" key="9">
    <source>
        <dbReference type="EMBL" id="AMC94037.1"/>
    </source>
</evidence>
<accession>A0A109UHC7</accession>
<gene>
    <name evidence="9" type="ORF">AOC36_08565</name>
</gene>
<dbReference type="SUPFAM" id="SSF53649">
    <property type="entry name" value="Alkaline phosphatase-like"/>
    <property type="match status" value="1"/>
</dbReference>
<evidence type="ECO:0000256" key="1">
    <source>
        <dbReference type="ARBA" id="ARBA00004651"/>
    </source>
</evidence>
<comment type="subcellular location">
    <subcellularLocation>
        <location evidence="1">Cell membrane</location>
        <topology evidence="1">Multi-pass membrane protein</topology>
    </subcellularLocation>
</comment>
<proteinExistence type="predicted"/>
<dbReference type="CDD" id="cd16015">
    <property type="entry name" value="LTA_synthase"/>
    <property type="match status" value="1"/>
</dbReference>
<dbReference type="KEGG" id="erl:AOC36_08565"/>
<comment type="pathway">
    <text evidence="2">Cell wall biogenesis; lipoteichoic acid biosynthesis.</text>
</comment>
<evidence type="ECO:0000256" key="6">
    <source>
        <dbReference type="ARBA" id="ARBA00023136"/>
    </source>
</evidence>
<dbReference type="GO" id="GO:0005886">
    <property type="term" value="C:plasma membrane"/>
    <property type="evidence" value="ECO:0007669"/>
    <property type="project" value="UniProtKB-SubCell"/>
</dbReference>